<dbReference type="OrthoDB" id="9788600at2"/>
<dbReference type="InterPro" id="IPR046947">
    <property type="entry name" value="LytR-like"/>
</dbReference>
<evidence type="ECO:0000313" key="5">
    <source>
        <dbReference type="Proteomes" id="UP000321820"/>
    </source>
</evidence>
<keyword evidence="5" id="KW-1185">Reference proteome</keyword>
<dbReference type="InterPro" id="IPR011006">
    <property type="entry name" value="CheY-like_superfamily"/>
</dbReference>
<dbReference type="Gene3D" id="3.40.50.2300">
    <property type="match status" value="1"/>
</dbReference>
<evidence type="ECO:0000256" key="1">
    <source>
        <dbReference type="PROSITE-ProRule" id="PRU00169"/>
    </source>
</evidence>
<reference evidence="4 5" key="1">
    <citation type="submission" date="2019-08" db="EMBL/GenBank/DDBJ databases">
        <title>Complete genome sequence of Terriglobus albidus strain ORNL.</title>
        <authorList>
            <person name="Podar M."/>
        </authorList>
    </citation>
    <scope>NUCLEOTIDE SEQUENCE [LARGE SCALE GENOMIC DNA]</scope>
    <source>
        <strain evidence="4 5">ORNL</strain>
    </source>
</reference>
<name>A0A5B9EI19_9BACT</name>
<evidence type="ECO:0000259" key="2">
    <source>
        <dbReference type="PROSITE" id="PS50110"/>
    </source>
</evidence>
<dbReference type="KEGG" id="talb:FTW19_20215"/>
<organism evidence="4 5">
    <name type="scientific">Terriglobus albidus</name>
    <dbReference type="NCBI Taxonomy" id="1592106"/>
    <lineage>
        <taxon>Bacteria</taxon>
        <taxon>Pseudomonadati</taxon>
        <taxon>Acidobacteriota</taxon>
        <taxon>Terriglobia</taxon>
        <taxon>Terriglobales</taxon>
        <taxon>Acidobacteriaceae</taxon>
        <taxon>Terriglobus</taxon>
    </lineage>
</organism>
<keyword evidence="1" id="KW-0597">Phosphoprotein</keyword>
<dbReference type="AlphaFoldDB" id="A0A5B9EI19"/>
<feature type="modified residue" description="4-aspartylphosphate" evidence="1">
    <location>
        <position position="59"/>
    </location>
</feature>
<dbReference type="SUPFAM" id="SSF52172">
    <property type="entry name" value="CheY-like"/>
    <property type="match status" value="1"/>
</dbReference>
<dbReference type="GO" id="GO:0000156">
    <property type="term" value="F:phosphorelay response regulator activity"/>
    <property type="evidence" value="ECO:0007669"/>
    <property type="project" value="InterPro"/>
</dbReference>
<dbReference type="SMART" id="SM00448">
    <property type="entry name" value="REC"/>
    <property type="match status" value="1"/>
</dbReference>
<dbReference type="InterPro" id="IPR007492">
    <property type="entry name" value="LytTR_DNA-bd_dom"/>
</dbReference>
<dbReference type="PANTHER" id="PTHR37299">
    <property type="entry name" value="TRANSCRIPTIONAL REGULATOR-RELATED"/>
    <property type="match status" value="1"/>
</dbReference>
<evidence type="ECO:0000313" key="4">
    <source>
        <dbReference type="EMBL" id="QEE30101.1"/>
    </source>
</evidence>
<evidence type="ECO:0000259" key="3">
    <source>
        <dbReference type="PROSITE" id="PS50930"/>
    </source>
</evidence>
<accession>A0A5B9EI19</accession>
<dbReference type="Pfam" id="PF04397">
    <property type="entry name" value="LytTR"/>
    <property type="match status" value="1"/>
</dbReference>
<dbReference type="Gene3D" id="2.40.50.1020">
    <property type="entry name" value="LytTr DNA-binding domain"/>
    <property type="match status" value="1"/>
</dbReference>
<dbReference type="GO" id="GO:0003677">
    <property type="term" value="F:DNA binding"/>
    <property type="evidence" value="ECO:0007669"/>
    <property type="project" value="InterPro"/>
</dbReference>
<feature type="domain" description="HTH LytTR-type" evidence="3">
    <location>
        <begin position="152"/>
        <end position="258"/>
    </location>
</feature>
<dbReference type="InterPro" id="IPR001789">
    <property type="entry name" value="Sig_transdc_resp-reg_receiver"/>
</dbReference>
<sequence>MERRMQIRALLADDEPAARARLRRLLDRDSSIHIVGEAENGVEALQGIEQLRPDLLFLDVEMPGLNGFEVLKSISADKPRPFTIFITGFHEYAMEAFRERAIAYLLKPIEEEDLREMVERAAVLIQNASSRRAEDEKVNRLLGNAPPSMQQIVARKANRIFLMNPADAVYFFMDSGILRMRVENDTYWVNYQIGELEEALEGRGFFRAHRASLVNLARIKELRLDPGSSIVLVMNDAKNSEIEVSERQARALRARIPGL</sequence>
<dbReference type="Pfam" id="PF00072">
    <property type="entry name" value="Response_reg"/>
    <property type="match status" value="1"/>
</dbReference>
<proteinExistence type="predicted"/>
<gene>
    <name evidence="4" type="ORF">FTW19_20215</name>
</gene>
<dbReference type="EMBL" id="CP042806">
    <property type="protein sequence ID" value="QEE30101.1"/>
    <property type="molecule type" value="Genomic_DNA"/>
</dbReference>
<protein>
    <submittedName>
        <fullName evidence="4">Response regulator</fullName>
    </submittedName>
</protein>
<dbReference type="PANTHER" id="PTHR37299:SF1">
    <property type="entry name" value="STAGE 0 SPORULATION PROTEIN A HOMOLOG"/>
    <property type="match status" value="1"/>
</dbReference>
<dbReference type="SMART" id="SM00850">
    <property type="entry name" value="LytTR"/>
    <property type="match status" value="1"/>
</dbReference>
<dbReference type="PROSITE" id="PS50110">
    <property type="entry name" value="RESPONSE_REGULATORY"/>
    <property type="match status" value="1"/>
</dbReference>
<dbReference type="Proteomes" id="UP000321820">
    <property type="component" value="Chromosome"/>
</dbReference>
<dbReference type="PROSITE" id="PS50930">
    <property type="entry name" value="HTH_LYTTR"/>
    <property type="match status" value="1"/>
</dbReference>
<feature type="domain" description="Response regulatory" evidence="2">
    <location>
        <begin position="8"/>
        <end position="122"/>
    </location>
</feature>